<sequence length="62" mass="6761">MNPILNFPSDEFAAGKSIDIDIAADYLELSALFSRESQSFSEEIVNALELAADAEYDDVCVS</sequence>
<dbReference type="EMBL" id="VXMH01000103">
    <property type="protein sequence ID" value="MYC97043.1"/>
    <property type="molecule type" value="Genomic_DNA"/>
</dbReference>
<gene>
    <name evidence="1" type="ORF">F4X14_18960</name>
</gene>
<dbReference type="AlphaFoldDB" id="A0A6B1DC83"/>
<organism evidence="1">
    <name type="scientific">Caldilineaceae bacterium SB0661_bin_32</name>
    <dbReference type="NCBI Taxonomy" id="2605255"/>
    <lineage>
        <taxon>Bacteria</taxon>
        <taxon>Bacillati</taxon>
        <taxon>Chloroflexota</taxon>
        <taxon>Caldilineae</taxon>
        <taxon>Caldilineales</taxon>
        <taxon>Caldilineaceae</taxon>
    </lineage>
</organism>
<name>A0A6B1DC83_9CHLR</name>
<comment type="caution">
    <text evidence="1">The sequence shown here is derived from an EMBL/GenBank/DDBJ whole genome shotgun (WGS) entry which is preliminary data.</text>
</comment>
<accession>A0A6B1DC83</accession>
<protein>
    <submittedName>
        <fullName evidence="1">Uncharacterized protein</fullName>
    </submittedName>
</protein>
<proteinExistence type="predicted"/>
<evidence type="ECO:0000313" key="1">
    <source>
        <dbReference type="EMBL" id="MYC97043.1"/>
    </source>
</evidence>
<reference evidence="1" key="1">
    <citation type="submission" date="2019-09" db="EMBL/GenBank/DDBJ databases">
        <title>Characterisation of the sponge microbiome using genome-centric metagenomics.</title>
        <authorList>
            <person name="Engelberts J.P."/>
            <person name="Robbins S.J."/>
            <person name="De Goeij J.M."/>
            <person name="Aranda M."/>
            <person name="Bell S.C."/>
            <person name="Webster N.S."/>
        </authorList>
    </citation>
    <scope>NUCLEOTIDE SEQUENCE</scope>
    <source>
        <strain evidence="1">SB0661_bin_32</strain>
    </source>
</reference>